<keyword evidence="4 8" id="KW-0812">Transmembrane</keyword>
<dbReference type="InterPro" id="IPR015664">
    <property type="entry name" value="P53_induced"/>
</dbReference>
<comment type="subcellular location">
    <subcellularLocation>
        <location evidence="2">Cell junction</location>
    </subcellularLocation>
    <subcellularLocation>
        <location evidence="1">Membrane</location>
        <topology evidence="1">Multi-pass membrane protein</topology>
    </subcellularLocation>
</comment>
<organism evidence="10 11">
    <name type="scientific">Mytilus edulis</name>
    <name type="common">Blue mussel</name>
    <dbReference type="NCBI Taxonomy" id="6550"/>
    <lineage>
        <taxon>Eukaryota</taxon>
        <taxon>Metazoa</taxon>
        <taxon>Spiralia</taxon>
        <taxon>Lophotrochozoa</taxon>
        <taxon>Mollusca</taxon>
        <taxon>Bivalvia</taxon>
        <taxon>Autobranchia</taxon>
        <taxon>Pteriomorphia</taxon>
        <taxon>Mytilida</taxon>
        <taxon>Mytiloidea</taxon>
        <taxon>Mytilidae</taxon>
        <taxon>Mytilinae</taxon>
        <taxon>Mytilus</taxon>
    </lineage>
</organism>
<keyword evidence="6 8" id="KW-1133">Transmembrane helix</keyword>
<evidence type="ECO:0000256" key="1">
    <source>
        <dbReference type="ARBA" id="ARBA00004141"/>
    </source>
</evidence>
<reference evidence="10" key="1">
    <citation type="submission" date="2021-03" db="EMBL/GenBank/DDBJ databases">
        <authorList>
            <person name="Bekaert M."/>
        </authorList>
    </citation>
    <scope>NUCLEOTIDE SEQUENCE</scope>
</reference>
<evidence type="ECO:0000259" key="9">
    <source>
        <dbReference type="Pfam" id="PF25452"/>
    </source>
</evidence>
<evidence type="ECO:0000313" key="10">
    <source>
        <dbReference type="EMBL" id="CAG2197344.1"/>
    </source>
</evidence>
<feature type="transmembrane region" description="Helical" evidence="8">
    <location>
        <begin position="140"/>
        <end position="164"/>
    </location>
</feature>
<keyword evidence="5" id="KW-0965">Cell junction</keyword>
<evidence type="ECO:0000256" key="3">
    <source>
        <dbReference type="ARBA" id="ARBA00008691"/>
    </source>
</evidence>
<dbReference type="PANTHER" id="PTHR14399:SF5">
    <property type="entry name" value="CELL JUNCTION PROTEIN VAB-9"/>
    <property type="match status" value="1"/>
</dbReference>
<dbReference type="OrthoDB" id="8655982at2759"/>
<sequence length="302" mass="33485">MDTAVVKIRPIKLIAVIFSCITLLLLIVAVAEQEWVEVKFHDEDQKSRWGLWTLCTKGDCNSLDYEWIKVSAAFVLISVILTFAGTVCGILGLKVVIPYNNRLWYLSAGVIMGCVGVIMGCVGKCYIKGLKVVIPSNNRLWYLSAGVIMGCVGVIMGCVGKCYIMELKVVIPYNNCLWYLSAGVIMGCVGVIMGCVGKYYIRGLKVVIPYNNRLWYLSAGVIMGCVGVIMGCVALSDILALIIYPVKFKEEIMVHEDVRRWDFDWTYGFGWGAFIFSAAASVFFFIPSGTKEISRKSFSSDI</sequence>
<evidence type="ECO:0000256" key="7">
    <source>
        <dbReference type="ARBA" id="ARBA00023136"/>
    </source>
</evidence>
<proteinExistence type="inferred from homology"/>
<dbReference type="Gene3D" id="1.20.140.150">
    <property type="match status" value="1"/>
</dbReference>
<protein>
    <submittedName>
        <fullName evidence="10">PERP</fullName>
    </submittedName>
</protein>
<evidence type="ECO:0000256" key="6">
    <source>
        <dbReference type="ARBA" id="ARBA00022989"/>
    </source>
</evidence>
<dbReference type="EMBL" id="CAJPWZ010000644">
    <property type="protein sequence ID" value="CAG2197343.1"/>
    <property type="molecule type" value="Genomic_DNA"/>
</dbReference>
<comment type="similarity">
    <text evidence="3">Belongs to the TMEM47 family.</text>
</comment>
<dbReference type="Pfam" id="PF25452">
    <property type="entry name" value="TM225"/>
    <property type="match status" value="1"/>
</dbReference>
<keyword evidence="11" id="KW-1185">Reference proteome</keyword>
<evidence type="ECO:0000313" key="11">
    <source>
        <dbReference type="Proteomes" id="UP000683360"/>
    </source>
</evidence>
<evidence type="ECO:0000256" key="4">
    <source>
        <dbReference type="ARBA" id="ARBA00022692"/>
    </source>
</evidence>
<evidence type="ECO:0000256" key="5">
    <source>
        <dbReference type="ARBA" id="ARBA00022949"/>
    </source>
</evidence>
<gene>
    <name evidence="10" type="ORF">MEDL_12128</name>
</gene>
<dbReference type="InterPro" id="IPR057351">
    <property type="entry name" value="TM225_dom"/>
</dbReference>
<feature type="domain" description="Transmembrane protein 225" evidence="9">
    <location>
        <begin position="6"/>
        <end position="122"/>
    </location>
</feature>
<dbReference type="Proteomes" id="UP000683360">
    <property type="component" value="Unassembled WGS sequence"/>
</dbReference>
<name>A0A8S3QP39_MYTED</name>
<dbReference type="GO" id="GO:0098609">
    <property type="term" value="P:cell-cell adhesion"/>
    <property type="evidence" value="ECO:0007669"/>
    <property type="project" value="TreeGrafter"/>
</dbReference>
<dbReference type="AlphaFoldDB" id="A0A8S3QP39"/>
<dbReference type="GO" id="GO:0005911">
    <property type="term" value="C:cell-cell junction"/>
    <property type="evidence" value="ECO:0007669"/>
    <property type="project" value="TreeGrafter"/>
</dbReference>
<feature type="transmembrane region" description="Helical" evidence="8">
    <location>
        <begin position="176"/>
        <end position="201"/>
    </location>
</feature>
<feature type="transmembrane region" description="Helical" evidence="8">
    <location>
        <begin position="72"/>
        <end position="96"/>
    </location>
</feature>
<feature type="transmembrane region" description="Helical" evidence="8">
    <location>
        <begin position="265"/>
        <end position="286"/>
    </location>
</feature>
<feature type="transmembrane region" description="Helical" evidence="8">
    <location>
        <begin position="221"/>
        <end position="244"/>
    </location>
</feature>
<feature type="transmembrane region" description="Helical" evidence="8">
    <location>
        <begin position="12"/>
        <end position="31"/>
    </location>
</feature>
<dbReference type="PANTHER" id="PTHR14399">
    <property type="entry name" value="P53-INDUCED PROTEIN RELATED"/>
    <property type="match status" value="1"/>
</dbReference>
<dbReference type="EMBL" id="CAJPWZ010000644">
    <property type="protein sequence ID" value="CAG2197344.1"/>
    <property type="molecule type" value="Genomic_DNA"/>
</dbReference>
<evidence type="ECO:0000256" key="2">
    <source>
        <dbReference type="ARBA" id="ARBA00004282"/>
    </source>
</evidence>
<comment type="caution">
    <text evidence="10">The sequence shown here is derived from an EMBL/GenBank/DDBJ whole genome shotgun (WGS) entry which is preliminary data.</text>
</comment>
<dbReference type="GO" id="GO:0016020">
    <property type="term" value="C:membrane"/>
    <property type="evidence" value="ECO:0007669"/>
    <property type="project" value="UniProtKB-SubCell"/>
</dbReference>
<accession>A0A8S3QP39</accession>
<feature type="transmembrane region" description="Helical" evidence="8">
    <location>
        <begin position="103"/>
        <end position="120"/>
    </location>
</feature>
<keyword evidence="7 8" id="KW-0472">Membrane</keyword>
<evidence type="ECO:0000256" key="8">
    <source>
        <dbReference type="SAM" id="Phobius"/>
    </source>
</evidence>